<organism evidence="2 4">
    <name type="scientific">Xanthobacter flavus</name>
    <dbReference type="NCBI Taxonomy" id="281"/>
    <lineage>
        <taxon>Bacteria</taxon>
        <taxon>Pseudomonadati</taxon>
        <taxon>Pseudomonadota</taxon>
        <taxon>Alphaproteobacteria</taxon>
        <taxon>Hyphomicrobiales</taxon>
        <taxon>Xanthobacteraceae</taxon>
        <taxon>Xanthobacter</taxon>
    </lineage>
</organism>
<name>A0A9W6FN14_XANFL</name>
<protein>
    <submittedName>
        <fullName evidence="2">Uncharacterized protein</fullName>
    </submittedName>
</protein>
<dbReference type="Pfam" id="PF20589">
    <property type="entry name" value="DUF6790"/>
    <property type="match status" value="1"/>
</dbReference>
<dbReference type="AlphaFoldDB" id="A0A9W6FN14"/>
<reference evidence="2" key="1">
    <citation type="submission" date="2022-12" db="EMBL/GenBank/DDBJ databases">
        <title>Reference genome sequencing for broad-spectrum identification of bacterial and archaeal isolates by mass spectrometry.</title>
        <authorList>
            <person name="Sekiguchi Y."/>
            <person name="Tourlousse D.M."/>
        </authorList>
    </citation>
    <scope>NUCLEOTIDE SEQUENCE</scope>
    <source>
        <strain evidence="2">301</strain>
    </source>
</reference>
<feature type="transmembrane region" description="Helical" evidence="1">
    <location>
        <begin position="138"/>
        <end position="157"/>
    </location>
</feature>
<gene>
    <name evidence="3" type="ORF">GGQ86_003925</name>
    <name evidence="2" type="ORF">XFLAVUS301_36910</name>
</gene>
<keyword evidence="1" id="KW-1133">Transmembrane helix</keyword>
<evidence type="ECO:0000313" key="3">
    <source>
        <dbReference type="EMBL" id="MDR6335430.1"/>
    </source>
</evidence>
<feature type="transmembrane region" description="Helical" evidence="1">
    <location>
        <begin position="43"/>
        <end position="60"/>
    </location>
</feature>
<evidence type="ECO:0000313" key="2">
    <source>
        <dbReference type="EMBL" id="GLI24017.1"/>
    </source>
</evidence>
<reference evidence="3 5" key="2">
    <citation type="submission" date="2023-07" db="EMBL/GenBank/DDBJ databases">
        <title>Genomic Encyclopedia of Type Strains, Phase IV (KMG-IV): sequencing the most valuable type-strain genomes for metagenomic binning, comparative biology and taxonomic classification.</title>
        <authorList>
            <person name="Goeker M."/>
        </authorList>
    </citation>
    <scope>NUCLEOTIDE SEQUENCE [LARGE SCALE GENOMIC DNA]</scope>
    <source>
        <strain evidence="3 5">DSM 338</strain>
    </source>
</reference>
<dbReference type="GeneID" id="95764469"/>
<feature type="transmembrane region" description="Helical" evidence="1">
    <location>
        <begin position="103"/>
        <end position="122"/>
    </location>
</feature>
<dbReference type="EMBL" id="JAVDPY010000007">
    <property type="protein sequence ID" value="MDR6335430.1"/>
    <property type="molecule type" value="Genomic_DNA"/>
</dbReference>
<proteinExistence type="predicted"/>
<comment type="caution">
    <text evidence="2">The sequence shown here is derived from an EMBL/GenBank/DDBJ whole genome shotgun (WGS) entry which is preliminary data.</text>
</comment>
<dbReference type="Proteomes" id="UP001245370">
    <property type="component" value="Unassembled WGS sequence"/>
</dbReference>
<keyword evidence="1" id="KW-0472">Membrane</keyword>
<evidence type="ECO:0000313" key="4">
    <source>
        <dbReference type="Proteomes" id="UP001144397"/>
    </source>
</evidence>
<dbReference type="Proteomes" id="UP001144397">
    <property type="component" value="Unassembled WGS sequence"/>
</dbReference>
<keyword evidence="5" id="KW-1185">Reference proteome</keyword>
<keyword evidence="1" id="KW-0812">Transmembrane</keyword>
<accession>A0A9W6FN14</accession>
<evidence type="ECO:0000313" key="5">
    <source>
        <dbReference type="Proteomes" id="UP001245370"/>
    </source>
</evidence>
<dbReference type="InterPro" id="IPR046740">
    <property type="entry name" value="DUF6790"/>
</dbReference>
<dbReference type="RefSeq" id="WP_281808838.1">
    <property type="nucleotide sequence ID" value="NZ_BSDO01000006.1"/>
</dbReference>
<feature type="transmembrane region" description="Helical" evidence="1">
    <location>
        <begin position="6"/>
        <end position="22"/>
    </location>
</feature>
<sequence>MVFWVPLIAYAAVILLTALSFARQPAPRRLIDLARALLRYINLFPVGLMGLWGALGHIVFPAQAAAAIGWATSPFQTEVGLANLGMGLAGVIAAFWRDWGFRAAVAVMMAGFLGGAGINHMVEIAKTGNLAAGNAGPILYTDLLTPLLLVILLALTYRSDRAARP</sequence>
<dbReference type="EMBL" id="BSDO01000006">
    <property type="protein sequence ID" value="GLI24017.1"/>
    <property type="molecule type" value="Genomic_DNA"/>
</dbReference>
<evidence type="ECO:0000256" key="1">
    <source>
        <dbReference type="SAM" id="Phobius"/>
    </source>
</evidence>
<feature type="transmembrane region" description="Helical" evidence="1">
    <location>
        <begin position="80"/>
        <end position="96"/>
    </location>
</feature>